<protein>
    <recommendedName>
        <fullName evidence="2">Putative zinc-finger domain-containing protein</fullName>
    </recommendedName>
</protein>
<organism evidence="3 4">
    <name type="scientific">Nocardioides lentus</name>
    <dbReference type="NCBI Taxonomy" id="338077"/>
    <lineage>
        <taxon>Bacteria</taxon>
        <taxon>Bacillati</taxon>
        <taxon>Actinomycetota</taxon>
        <taxon>Actinomycetes</taxon>
        <taxon>Propionibacteriales</taxon>
        <taxon>Nocardioidaceae</taxon>
        <taxon>Nocardioides</taxon>
    </lineage>
</organism>
<dbReference type="InterPro" id="IPR027383">
    <property type="entry name" value="Znf_put"/>
</dbReference>
<evidence type="ECO:0000256" key="1">
    <source>
        <dbReference type="SAM" id="MobiDB-lite"/>
    </source>
</evidence>
<dbReference type="NCBIfam" id="TIGR03988">
    <property type="entry name" value="antisig_RsrA"/>
    <property type="match status" value="1"/>
</dbReference>
<proteinExistence type="predicted"/>
<evidence type="ECO:0000259" key="2">
    <source>
        <dbReference type="Pfam" id="PF13490"/>
    </source>
</evidence>
<gene>
    <name evidence="3" type="ORF">GCM10009737_36310</name>
</gene>
<keyword evidence="4" id="KW-1185">Reference proteome</keyword>
<evidence type="ECO:0000313" key="4">
    <source>
        <dbReference type="Proteomes" id="UP001501612"/>
    </source>
</evidence>
<dbReference type="EMBL" id="BAAAMY010000014">
    <property type="protein sequence ID" value="GAA1931062.1"/>
    <property type="molecule type" value="Genomic_DNA"/>
</dbReference>
<name>A0ABP5B4V3_9ACTN</name>
<accession>A0ABP5B4V3</accession>
<feature type="compositionally biased region" description="Low complexity" evidence="1">
    <location>
        <begin position="9"/>
        <end position="24"/>
    </location>
</feature>
<comment type="caution">
    <text evidence="3">The sequence shown here is derived from an EMBL/GenBank/DDBJ whole genome shotgun (WGS) entry which is preliminary data.</text>
</comment>
<dbReference type="Proteomes" id="UP001501612">
    <property type="component" value="Unassembled WGS sequence"/>
</dbReference>
<feature type="domain" description="Putative zinc-finger" evidence="2">
    <location>
        <begin position="28"/>
        <end position="61"/>
    </location>
</feature>
<evidence type="ECO:0000313" key="3">
    <source>
        <dbReference type="EMBL" id="GAA1931062.1"/>
    </source>
</evidence>
<reference evidence="4" key="1">
    <citation type="journal article" date="2019" name="Int. J. Syst. Evol. Microbiol.">
        <title>The Global Catalogue of Microorganisms (GCM) 10K type strain sequencing project: providing services to taxonomists for standard genome sequencing and annotation.</title>
        <authorList>
            <consortium name="The Broad Institute Genomics Platform"/>
            <consortium name="The Broad Institute Genome Sequencing Center for Infectious Disease"/>
            <person name="Wu L."/>
            <person name="Ma J."/>
        </authorList>
    </citation>
    <scope>NUCLEOTIDE SEQUENCE [LARGE SCALE GENOMIC DNA]</scope>
    <source>
        <strain evidence="4">JCM 14046</strain>
    </source>
</reference>
<sequence>MSLDESPRAATAANAAGDAAAQGDAGECVEYLERIVYFLDNELEEADRDQVKLHLDECAPCLRKYDLERTVKAVVARSCTEAAPSGLAERVLAQIRTVQVQITDS</sequence>
<dbReference type="RefSeq" id="WP_344009294.1">
    <property type="nucleotide sequence ID" value="NZ_BAAAMY010000014.1"/>
</dbReference>
<feature type="region of interest" description="Disordered" evidence="1">
    <location>
        <begin position="1"/>
        <end position="24"/>
    </location>
</feature>
<dbReference type="InterPro" id="IPR024020">
    <property type="entry name" value="Anit_sigma_mycothiol_RsrA"/>
</dbReference>
<dbReference type="Pfam" id="PF13490">
    <property type="entry name" value="zf-HC2"/>
    <property type="match status" value="1"/>
</dbReference>